<feature type="transmembrane region" description="Helical" evidence="1">
    <location>
        <begin position="6"/>
        <end position="30"/>
    </location>
</feature>
<dbReference type="InterPro" id="IPR047589">
    <property type="entry name" value="DUF11_rpt"/>
</dbReference>
<dbReference type="RefSeq" id="WP_143387258.1">
    <property type="nucleotide sequence ID" value="NZ_VJZM01000012.1"/>
</dbReference>
<dbReference type="NCBIfam" id="TIGR04131">
    <property type="entry name" value="Bac_Flav_CTERM"/>
    <property type="match status" value="1"/>
</dbReference>
<feature type="transmembrane region" description="Helical" evidence="1">
    <location>
        <begin position="51"/>
        <end position="70"/>
    </location>
</feature>
<comment type="caution">
    <text evidence="2">The sequence shown here is derived from an EMBL/GenBank/DDBJ whole genome shotgun (WGS) entry which is preliminary data.</text>
</comment>
<evidence type="ECO:0000313" key="3">
    <source>
        <dbReference type="Proteomes" id="UP000318528"/>
    </source>
</evidence>
<reference evidence="2 3" key="1">
    <citation type="submission" date="2019-07" db="EMBL/GenBank/DDBJ databases">
        <title>Novel species of Flavobacterium.</title>
        <authorList>
            <person name="Liu Q."/>
            <person name="Xin Y.-H."/>
        </authorList>
    </citation>
    <scope>NUCLEOTIDE SEQUENCE [LARGE SCALE GENOMIC DNA]</scope>
    <source>
        <strain evidence="2 3">GSP39</strain>
    </source>
</reference>
<keyword evidence="1" id="KW-1133">Transmembrane helix</keyword>
<dbReference type="Pfam" id="PF13573">
    <property type="entry name" value="SprB"/>
    <property type="match status" value="14"/>
</dbReference>
<dbReference type="Pfam" id="PF13585">
    <property type="entry name" value="CHU_C"/>
    <property type="match status" value="1"/>
</dbReference>
<gene>
    <name evidence="2" type="ORF">FNW12_04170</name>
</gene>
<dbReference type="EMBL" id="VJZN01000005">
    <property type="protein sequence ID" value="TRX08446.1"/>
    <property type="molecule type" value="Genomic_DNA"/>
</dbReference>
<dbReference type="Proteomes" id="UP000318528">
    <property type="component" value="Unassembled WGS sequence"/>
</dbReference>
<keyword evidence="1" id="KW-0812">Transmembrane</keyword>
<evidence type="ECO:0000256" key="1">
    <source>
        <dbReference type="SAM" id="Phobius"/>
    </source>
</evidence>
<protein>
    <submittedName>
        <fullName evidence="2">T9SS type B sorting domain-containing protein</fullName>
    </submittedName>
</protein>
<dbReference type="InterPro" id="IPR026341">
    <property type="entry name" value="T9SS_type_B"/>
</dbReference>
<name>A0ABY3CND4_9FLAO</name>
<keyword evidence="3" id="KW-1185">Reference proteome</keyword>
<proteinExistence type="predicted"/>
<accession>A0ABY3CND4</accession>
<evidence type="ECO:0000313" key="2">
    <source>
        <dbReference type="EMBL" id="TRX08446.1"/>
    </source>
</evidence>
<dbReference type="InterPro" id="IPR025667">
    <property type="entry name" value="SprB_repeat"/>
</dbReference>
<keyword evidence="1" id="KW-0472">Membrane</keyword>
<dbReference type="NCBIfam" id="TIGR01451">
    <property type="entry name" value="B_ant_repeat"/>
    <property type="match status" value="1"/>
</dbReference>
<sequence>MKLKNYLLIAALFLVNNYALFAQFAIPFTPRLAGGNIKAKRDVVLKVTKKTIFCKVALAIFMLFLITSSYSQTLKPFTPRFDGDVKGSMVMLGNAILGKDNNNYNVVSGALSFNENIDMKYIDIDSDPNTFSSSSANLIIPNPSCYRIAYAGLYWAATLQSGNRIDINKIKLKLPGGSYQNIIGEVVYDAIVQPLGTDKNTPYSCYADVTALLQSLPDAQGTYTVADVLATTGRNGTTGLSAGWNLIVVYEDPTKPSQSITTFDGFCGVDNGNSLTYKVSGFRARLSGPVNLAYAFAALEGDVDEVGTKLEVNNKAITTADRPSNHFFNSTIDNLAGPFTNRTPNSGNTLGFDSGIINVPNTSKNVVNNGDTEAYISVQLAGGQKGSVYSYFSAFAVDVIEPEILLTKQVQDAQGNDASTANVVLGQNLFYVIGFQNIGNDPATQFTIRDVLPNNIIFNYPADITYLPPGVTSTYNSATRSITFSIDKTLVEIGDPRYEIRFKVQVVPTCNQLSSACSNEIKNQAFATYRGVQNTLLVTDDPSLPSYTTCNITTAPSATNFLVGVSGCSYGDSQVLCGNNVLLTASNGYASYSWSRDPSGVPVIGTGQTYLATQLGKYYVHNTATPPCFLNIVEEITVVPFGNTVTNPVIPFADNVVTCPNDGKSLPLIYLCGANATRAIQTNVSDGSTIVWEKLNEASCAAVSNSNCANENSACTWTQVGTGPNYTATAAGQYRMTLNYSGGCFNRFYFNVYQNLLSPTVTKKDIVCNTPGRITVGGVPSGYEYSLSPTGPFLSSNVFDIPTQNLYTVYIRQVGVTSNPCLFTVPDIFIRKRNFTVSTVATAPLCNGGKGSLKLAANDVEPQYFYKISQGGVLINSVGPILASDYTFANLNPGVYDVEVSTQDGCIQAFQATVPDTPPLTATVTLTKPLTCTDGEITVFPVGGTPPYIYYINSSANYEALPQIVIPSGGNYTVDVYDFNGCTTRVSISVAAISPPTFDVVKTDLSCSYVVGDGTISLTNIVPNGNALRYSIDNGVTFLNSPIFTNLTAGNYNVVVEYTTGTSVCKTPPQSITITVPMAITGTATLTAPYTCLQTATIEAQSVSGGTGVYQYSINGTTFQASNVFTGLTNGTYTITIKDANNCTFVTNAVTVAPLTPPTDLSFSNSALTCPSNTSNVTLSATGGSGVKTYQITAPAGSATTYQASNVFSGLAPGTYTFQVKDAKDCTYQESYSIAPLPAVTVVGQVVSNVQCFGTNTGSIRFTVSGSTGFTYTINGVPQGVGASPINLINQAAGTYTIVITNTATNCTATTSVTITQPAVALSVTTTSTPIKCTANGSVVVNATGGWGGNTYTLTQPDATVVGPQPSNTFVNLTQPGTYTVSVTDSNNCTQTNTFILSTPAVPTASINPSSDLCFDGVNAAKIVVSATPGTGTILEYNINGGLFQASNTFANLSPGSYTVIVRDDYGCSVTLPTVTIAPQLAVSTVLTKDLDCNSPPEAVITSIISGGYTDYSYQMRFNGGSYGAVIPLGAGVSTITYSTLIAGDYQFQITDAKGCTTQSAIITVNPIVNPSATLTVINPSCNGFSDGSVQIAPSGGVGPYTYSFDGSPFTAVSLYPNLKAGILYAYEVRDSKNCPFTGTVTLTEPTALVATASATVFKCDATNTKQSATVTVTATSGTGTAPYQYSFDGGANYSTTNILTVNDNGSNQDVLYAVKDANGCTDGGMVTITKFNPPTDLTFTEPISVNCTEVKATATNGVEPLTYEITFPVAIANNTGIFPNLAAGTYVFKVTDANGCYYTESYTVTPIAVSGMKIADVKCFGDNDGAIRYTVSGNAIIGNYTYTLTSVKGTAIVPVQTGNTLDVTGLIADTYTMTVTDKDTGCTAFSTIEIIEPTAGLSITSAIATNVHCNNYNSQITVTASGGTPNYTYAAVISGAAAPTYSNSNIIIVDTNSGANLSWDVYVKDANGCVTNNTFSPTIVTLDPMPTVTTTTPLATDQCDSNGSSYSFTASGTGVAPLTYSIGGSFQASPVFTVTATGTYTITVKDGNGCTDTTNITVYPVLTATAVLTKDLDCSLSPNATVTINAGGGKALYTYLVSVDGGTTYGSAGISGNVFTTNSAGTFLFEVTDANGCKKVSNPITINPKEDPVITLLGQTQDIYCNGEATASIKVNIDTSKGIGPFTYSIDGTTFQASNVFSGLTAGTYTVTVKDSKGCPITDAITIEEPDALVFNTSETNIICGGGVVSLGTITIIGTPITGHGGSAPYTYVLTNNIGAVTQTELLNPGTSDFTFPIGLNFGTYTLSVVDANGCTKTKVISIASPPDEIQIDVAAVATGCTSEVLVTAIGPSLTTGPFYFSIYTDPSLTYPGPSWIPEDAVGSKKTTFSGLIQNVTYSFVVFDSSTGCYYYQQATTPTITTTNLVMVRVVTDVTCKGADNGNVVVTLNSGTATSIDYQVYNSQTNQPTSAPITGVAVPGYPFQLPVIGGLVPGSYYVVVTEHGDPPFEGCRIATTPFDIVEAATLLSVSASVVKNDNCNDNAGQIVAIAQGGATMSKSDPYVTPPIESVPVPYQYQILPDIGIIGTSDDIPPAASDGNWNTSNTFMKDSGNYIVYAMDANKCIKPFPITLDLDSSPAITLAVTDKCAVEGAFEIIVNEATVGVAPYSISVKKDGIVGAFQNISGLPYTLSNLNSGTYEITIKDVNGCIDPESITLYKKVSVNAQLTKEFDCTASPNAVITTNISNGLAPFTYRVNIDGLGYGGSNPVAGTSFTVSIAPTATATTYQFEITDFNSCIVETNVIMIEPIENPTATTIITNATCSATSNGSVTIIPSLGVPPYTYSFNGSGFTSDVTYGGLAGTVIGTVYNYQVKDSYDCIFNGTAIVFEPTPVAGTIALTQGLTCGAGNATQAATITVTPTPGSGTAPYYYSFDGGLSYSSNNVYTTNVAGNVNALIKDGNGCVIAAALTENVPALNPPTNLDFTSTAVTCLALKSDVTLTTTNGEGTLSYSILLPASATSNVSGASSGIFTGLLPNTYLFQVTDANGCSYQESYTVAPVKPITVAGQLIKDVSCNGGSDGSVQFTVSNFAGTYSYSINGIPIAVGQNSATINLTGLSIGNQVIDVSDEITGCTATVTLTVSQPPVLSLSLSTNVNANCNFNAQISVMAAGGTPGYKYSFVRDGFPAGVFANNNSAILDPGVDLNWDVWVMDAKGCTAKLDVAIVKDPLPTVTVPGAASNQCNTTGALYTFTAVGASGIPPYEYSIGNGYQVNPMFAVAIPAVPTSYTVTIKDANGCTSVSPTSVMIYAPLVLSANFTTSPTCNNTDGVITATATGGSTNYNYTLLDSTSAILVGPQASNVFSTLAAGSYQIKVTDLTTACEKTVAVVLSTPTPVTFTTSVTNVSCKGGNNGVIAVNLGPGINDNPVYTYEITPPIVRPAQNSNLFTGLSVGTYTVRVNSGRGCFSTDNNVVVTEPLLALSVSGTATPFACAPDNTKTASTVTVTELAGSGTPPYLYSVDGINYTSTNTFSVIDNGLNYALNVFVKDANGCVSNGSVPITSLIPLTGIVNLNTPIDCNGTGSIAVLANGGSGNYSYQLLPIGGAQPSNIFNIMNPGTYYFQVNDVVTGCSITTAAYTVAPFNTFDVVATATTPVTCFGDTNGAISINVTGYTGAFDYEVFDNLGSSIMTGSGIAPTTQLISGLQAGNFTVKVTEIMTPFCVKTSNGVTVASPALALAVVANETASVTCTNNRGTITATGTGGWGSLQYELVGPINVAYSTGSTFSNLVAGNYTVNVKDAKGCIRSSNLILSVPTPITVTASPNTTMLSCFGDKTATITVNLPSGGQGSNYSYTLNTTSLVPATASGPQASPVFGGLGAGTYTITVTDGYSCSATSAPIVIAQPTKVNASLVVATTQTCLTQTRLTLSATGGTGVYTYSADPAFTTVLGSFATSITFPVPVGTYVYYVRDANGCISNISNQITIDPLPVLNINLDKTNAVINCAGDNTGVIVATAQGGLGNYSYTLLNGSGAIVQGPKATGNFTGLFAGNYQVKVDSGDCTTQSAMISITQPLAPLTATYVTKEVTCNGANNGILMVNASGGTGIIKYAISPYLNQFFDTNVFDKLAPGNYDVIVQDVLGCYVKINFDITEPAPIVASTIPGTILPEICYGDKDGAFMIDVTGGVLPYSVSLDNPNGTYTTGTPTQTQFDFTGLTGGSHTVYIRDANACGVEWVVVLPESVKINPIAAVDYSCVNNAANNTVTVTADASITNPADLDYSLDGATYQTSNIFINVVPGVDHFIDVRHTNGCIQRTMNFDIAQIDPLVITLNDGGLNEIVAVTTGGAGGNQYTLNGESNGTKNTFIVYKSGDYTVGVIDTNGCSATASRHFEFIDIEIPNVFTPNGDGNNDGWGPSKTINYPDLIFDIYDRYGRKIATYKEGQYWDGKYNSLELPSGDYWYVLKLQNIKDAREFVGHFTLYR</sequence>
<organism evidence="2 3">
    <name type="scientific">Flavobacterium gawalongense</name>
    <dbReference type="NCBI Taxonomy" id="2594432"/>
    <lineage>
        <taxon>Bacteria</taxon>
        <taxon>Pseudomonadati</taxon>
        <taxon>Bacteroidota</taxon>
        <taxon>Flavobacteriia</taxon>
        <taxon>Flavobacteriales</taxon>
        <taxon>Flavobacteriaceae</taxon>
        <taxon>Flavobacterium</taxon>
    </lineage>
</organism>